<accession>A0ABN2B183</accession>
<dbReference type="EMBL" id="BAAAQD010000012">
    <property type="protein sequence ID" value="GAA1531918.1"/>
    <property type="molecule type" value="Genomic_DNA"/>
</dbReference>
<gene>
    <name evidence="1" type="ORF">GCM10009827_057100</name>
</gene>
<protein>
    <submittedName>
        <fullName evidence="1">Uncharacterized protein</fullName>
    </submittedName>
</protein>
<evidence type="ECO:0000313" key="1">
    <source>
        <dbReference type="EMBL" id="GAA1531918.1"/>
    </source>
</evidence>
<evidence type="ECO:0000313" key="2">
    <source>
        <dbReference type="Proteomes" id="UP001501470"/>
    </source>
</evidence>
<organism evidence="1 2">
    <name type="scientific">Dactylosporangium maewongense</name>
    <dbReference type="NCBI Taxonomy" id="634393"/>
    <lineage>
        <taxon>Bacteria</taxon>
        <taxon>Bacillati</taxon>
        <taxon>Actinomycetota</taxon>
        <taxon>Actinomycetes</taxon>
        <taxon>Micromonosporales</taxon>
        <taxon>Micromonosporaceae</taxon>
        <taxon>Dactylosporangium</taxon>
    </lineage>
</organism>
<reference evidence="1 2" key="1">
    <citation type="journal article" date="2019" name="Int. J. Syst. Evol. Microbiol.">
        <title>The Global Catalogue of Microorganisms (GCM) 10K type strain sequencing project: providing services to taxonomists for standard genome sequencing and annotation.</title>
        <authorList>
            <consortium name="The Broad Institute Genomics Platform"/>
            <consortium name="The Broad Institute Genome Sequencing Center for Infectious Disease"/>
            <person name="Wu L."/>
            <person name="Ma J."/>
        </authorList>
    </citation>
    <scope>NUCLEOTIDE SEQUENCE [LARGE SCALE GENOMIC DNA]</scope>
    <source>
        <strain evidence="1 2">JCM 15933</strain>
    </source>
</reference>
<comment type="caution">
    <text evidence="1">The sequence shown here is derived from an EMBL/GenBank/DDBJ whole genome shotgun (WGS) entry which is preliminary data.</text>
</comment>
<dbReference type="Proteomes" id="UP001501470">
    <property type="component" value="Unassembled WGS sequence"/>
</dbReference>
<keyword evidence="2" id="KW-1185">Reference proteome</keyword>
<sequence>MLLPVQWLLRQADAVVVIGAALTARAAGAGFRRIAGWLGRPPETVRGWLRRFAARAEAVRQLFTVLLRAMAVDPVIPAPAGGAWADALAVIDAAVTAAVTRFGVFGVPSWVWVSAMSGGRLLAPGWPA</sequence>
<name>A0ABN2B183_9ACTN</name>
<proteinExistence type="predicted"/>